<comment type="caution">
    <text evidence="1">The sequence shown here is derived from an EMBL/GenBank/DDBJ whole genome shotgun (WGS) entry which is preliminary data.</text>
</comment>
<evidence type="ECO:0000313" key="1">
    <source>
        <dbReference type="EMBL" id="MFC3678774.1"/>
    </source>
</evidence>
<sequence>MSIEKHVLDAMVQGQDVDRQYWEQLLLEPDADELWFSAVERRRQIDRFTKLVSVAPLIASCLQSARRLMQNLAETAGKLTVTPQFDELNSYLSSSDEGTVPEDTSREIEVLWNNECIEELPSGLRLSFGSETLKCWHYQMAGGEGWLEPNDTWDVVAEDGPVILIFFDQEVSTLSIPDALATESNRAIVTIVPS</sequence>
<reference evidence="2" key="1">
    <citation type="journal article" date="2019" name="Int. J. Syst. Evol. Microbiol.">
        <title>The Global Catalogue of Microorganisms (GCM) 10K type strain sequencing project: providing services to taxonomists for standard genome sequencing and annotation.</title>
        <authorList>
            <consortium name="The Broad Institute Genomics Platform"/>
            <consortium name="The Broad Institute Genome Sequencing Center for Infectious Disease"/>
            <person name="Wu L."/>
            <person name="Ma J."/>
        </authorList>
    </citation>
    <scope>NUCLEOTIDE SEQUENCE [LARGE SCALE GENOMIC DNA]</scope>
    <source>
        <strain evidence="2">KCTC 42424</strain>
    </source>
</reference>
<gene>
    <name evidence="1" type="ORF">ACFOMG_01445</name>
</gene>
<dbReference type="Proteomes" id="UP001595722">
    <property type="component" value="Unassembled WGS sequence"/>
</dbReference>
<dbReference type="RefSeq" id="WP_376864324.1">
    <property type="nucleotide sequence ID" value="NZ_JBHRYB010000001.1"/>
</dbReference>
<proteinExistence type="predicted"/>
<evidence type="ECO:0000313" key="2">
    <source>
        <dbReference type="Proteomes" id="UP001595722"/>
    </source>
</evidence>
<name>A0ABV7VMS5_9GAMM</name>
<keyword evidence="2" id="KW-1185">Reference proteome</keyword>
<organism evidence="1 2">
    <name type="scientific">Bacterioplanoides pacificum</name>
    <dbReference type="NCBI Taxonomy" id="1171596"/>
    <lineage>
        <taxon>Bacteria</taxon>
        <taxon>Pseudomonadati</taxon>
        <taxon>Pseudomonadota</taxon>
        <taxon>Gammaproteobacteria</taxon>
        <taxon>Oceanospirillales</taxon>
        <taxon>Oceanospirillaceae</taxon>
        <taxon>Bacterioplanoides</taxon>
    </lineage>
</organism>
<protein>
    <submittedName>
        <fullName evidence="1">Uncharacterized protein</fullName>
    </submittedName>
</protein>
<accession>A0ABV7VMS5</accession>
<dbReference type="EMBL" id="JBHRYB010000001">
    <property type="protein sequence ID" value="MFC3678774.1"/>
    <property type="molecule type" value="Genomic_DNA"/>
</dbReference>